<dbReference type="OrthoDB" id="5340195at2759"/>
<dbReference type="OMA" id="GNDPFPM"/>
<name>A0A7U2IAU5_PHANO</name>
<protein>
    <submittedName>
        <fullName evidence="3">Uncharacterized protein</fullName>
    </submittedName>
</protein>
<dbReference type="PANTHER" id="PTHR35041:SF3">
    <property type="entry name" value="FORMYLMETHIONINE DEFORMYLASE-LIKE PROTEIN"/>
    <property type="match status" value="1"/>
</dbReference>
<dbReference type="EMBL" id="CP069042">
    <property type="protein sequence ID" value="QRD06462.1"/>
    <property type="molecule type" value="Genomic_DNA"/>
</dbReference>
<gene>
    <name evidence="3" type="ORF">JI435_118360</name>
</gene>
<organism evidence="3 4">
    <name type="scientific">Phaeosphaeria nodorum (strain SN15 / ATCC MYA-4574 / FGSC 10173)</name>
    <name type="common">Glume blotch fungus</name>
    <name type="synonym">Parastagonospora nodorum</name>
    <dbReference type="NCBI Taxonomy" id="321614"/>
    <lineage>
        <taxon>Eukaryota</taxon>
        <taxon>Fungi</taxon>
        <taxon>Dikarya</taxon>
        <taxon>Ascomycota</taxon>
        <taxon>Pezizomycotina</taxon>
        <taxon>Dothideomycetes</taxon>
        <taxon>Pleosporomycetidae</taxon>
        <taxon>Pleosporales</taxon>
        <taxon>Pleosporineae</taxon>
        <taxon>Phaeosphaeriaceae</taxon>
        <taxon>Parastagonospora</taxon>
    </lineage>
</organism>
<feature type="transmembrane region" description="Helical" evidence="2">
    <location>
        <begin position="660"/>
        <end position="679"/>
    </location>
</feature>
<dbReference type="Proteomes" id="UP000663193">
    <property type="component" value="Chromosome 20"/>
</dbReference>
<evidence type="ECO:0000256" key="1">
    <source>
        <dbReference type="SAM" id="MobiDB-lite"/>
    </source>
</evidence>
<feature type="compositionally biased region" description="Polar residues" evidence="1">
    <location>
        <begin position="39"/>
        <end position="51"/>
    </location>
</feature>
<evidence type="ECO:0000313" key="4">
    <source>
        <dbReference type="Proteomes" id="UP000663193"/>
    </source>
</evidence>
<dbReference type="AlphaFoldDB" id="A0A7U2IAU5"/>
<feature type="transmembrane region" description="Helical" evidence="2">
    <location>
        <begin position="143"/>
        <end position="161"/>
    </location>
</feature>
<feature type="transmembrane region" description="Helical" evidence="2">
    <location>
        <begin position="181"/>
        <end position="202"/>
    </location>
</feature>
<evidence type="ECO:0000313" key="3">
    <source>
        <dbReference type="EMBL" id="QRD06462.1"/>
    </source>
</evidence>
<reference evidence="4" key="1">
    <citation type="journal article" date="2021" name="BMC Genomics">
        <title>Chromosome-level genome assembly and manually-curated proteome of model necrotroph Parastagonospora nodorum Sn15 reveals a genome-wide trove of candidate effector homologs, and redundancy of virulence-related functions within an accessory chromosome.</title>
        <authorList>
            <person name="Bertazzoni S."/>
            <person name="Jones D.A.B."/>
            <person name="Phan H.T."/>
            <person name="Tan K.-C."/>
            <person name="Hane J.K."/>
        </authorList>
    </citation>
    <scope>NUCLEOTIDE SEQUENCE [LARGE SCALE GENOMIC DNA]</scope>
    <source>
        <strain evidence="4">SN15 / ATCC MYA-4574 / FGSC 10173)</strain>
    </source>
</reference>
<sequence length="784" mass="87593">MDSHPAHYPVSPLASPTVHISCPEYASIPERISDDSNESQRGQRLRSQGNNDPGLGIQMIPVSFPTTPSARHHPGESITKHGLNSPPTFSSGPRPLFARTPDTLYSFGSGISRSRTDQMTERLIAHRATQSAQWHVHWRVPSLMAFSLFMGIVFALLQHFLYRWLHHKSIIDEDKKFRFVLYGRALAYCAKVAFGGCIVLVYRQRIWRTFRDRALSIISIDQFFGATEDPSIFGNWEAVSSAPIVVTIAMVIWLIPLATIIFSPGALTFGTYLERESLELMVPTINFTAETDKNWRVPAKLPDGSNRRSTMFYNTTDRDALAPGMFDYYDQPSAELTRIALLLAYNNMDHPNVRSRARQDACGGAYNCTYEHVFIAPGYQCTEVANGINDIGTLKELGAPFDMSELVPMGSEIYHANVDLGAYSRPQNAVFKKGPGGYPVGPIPDDLGVFKSEPVLWIGWSYNTSQVLAQDDPLTTSWTHHYQPQIARCVHMETEYKVKWDYTEPAFSSTVSRRYIKPIVDTNITLFENGTQNFGIEPQPVGNHVSPRTDIFKYKKTAAYHALGERLRAFLSGHVDLEPPVPGPSYATVYSDITKTRLVNKSSEPKPNLSEEIERFYADMVLSLLSAPEMLVSSKEMVMVNRSRYQSSFVYVPKRLWQCYAPVIFITLLILAFGAVTIWQDGATFSTGFSRILVTTRNTTLDDISRGACLGNDPFPMELMHTRLKFGALHEHTEGGYVGGEGVQGVGHCAFGVASEVGPLRRGVAYAGLKKRHKRHGVEDAYDG</sequence>
<keyword evidence="2" id="KW-0472">Membrane</keyword>
<feature type="transmembrane region" description="Helical" evidence="2">
    <location>
        <begin position="244"/>
        <end position="267"/>
    </location>
</feature>
<keyword evidence="2" id="KW-1133">Transmembrane helix</keyword>
<dbReference type="VEuPathDB" id="FungiDB:JI435_118360"/>
<keyword evidence="4" id="KW-1185">Reference proteome</keyword>
<proteinExistence type="predicted"/>
<evidence type="ECO:0000256" key="2">
    <source>
        <dbReference type="SAM" id="Phobius"/>
    </source>
</evidence>
<accession>A0A7U2IAU5</accession>
<feature type="region of interest" description="Disordered" evidence="1">
    <location>
        <begin position="30"/>
        <end position="93"/>
    </location>
</feature>
<dbReference type="PANTHER" id="PTHR35041">
    <property type="entry name" value="MEDIATOR OF RNA POLYMERASE II TRANSCRIPTION SUBUNIT 1"/>
    <property type="match status" value="1"/>
</dbReference>
<keyword evidence="2" id="KW-0812">Transmembrane</keyword>